<dbReference type="Gene3D" id="3.40.50.300">
    <property type="entry name" value="P-loop containing nucleotide triphosphate hydrolases"/>
    <property type="match status" value="1"/>
</dbReference>
<dbReference type="GO" id="GO:0016787">
    <property type="term" value="F:hydrolase activity"/>
    <property type="evidence" value="ECO:0007669"/>
    <property type="project" value="UniProtKB-KW"/>
</dbReference>
<keyword evidence="1" id="KW-0547">Nucleotide-binding</keyword>
<comment type="caution">
    <text evidence="4">The sequence shown here is derived from an EMBL/GenBank/DDBJ whole genome shotgun (WGS) entry which is preliminary data.</text>
</comment>
<evidence type="ECO:0000259" key="3">
    <source>
        <dbReference type="Pfam" id="PF07683"/>
    </source>
</evidence>
<dbReference type="PANTHER" id="PTHR13748">
    <property type="entry name" value="COBW-RELATED"/>
    <property type="match status" value="1"/>
</dbReference>
<evidence type="ECO:0000256" key="2">
    <source>
        <dbReference type="ARBA" id="ARBA00023186"/>
    </source>
</evidence>
<proteinExistence type="predicted"/>
<dbReference type="InterPro" id="IPR051316">
    <property type="entry name" value="Zinc-reg_GTPase_activator"/>
</dbReference>
<gene>
    <name evidence="4" type="ORF">ENR47_06050</name>
</gene>
<feature type="domain" description="CobW C-terminal" evidence="3">
    <location>
        <begin position="70"/>
        <end position="160"/>
    </location>
</feature>
<sequence length="164" mass="18430">MHKIPVTVVTGFLGAGKTTLVPTGVKIVPCKQGEISPDLLLGFNAAVEDNLDSRPSHHDAEEDHEYDDDITSVQMLLDQAFDPAELVNRLQSLVQQHEIYRIKGFVAAPNKAMRLVVQGVGNRFDTFYDRPWQPNELRQTRLVFIGRSLNLAQVTISLEKIHTR</sequence>
<dbReference type="AlphaFoldDB" id="A0A832M248"/>
<dbReference type="GO" id="GO:0000166">
    <property type="term" value="F:nucleotide binding"/>
    <property type="evidence" value="ECO:0007669"/>
    <property type="project" value="UniProtKB-KW"/>
</dbReference>
<reference evidence="4" key="1">
    <citation type="journal article" date="2020" name="mSystems">
        <title>Genome- and Community-Level Interaction Insights into Carbon Utilization and Element Cycling Functions of Hydrothermarchaeota in Hydrothermal Sediment.</title>
        <authorList>
            <person name="Zhou Z."/>
            <person name="Liu Y."/>
            <person name="Xu W."/>
            <person name="Pan J."/>
            <person name="Luo Z.H."/>
            <person name="Li M."/>
        </authorList>
    </citation>
    <scope>NUCLEOTIDE SEQUENCE [LARGE SCALE GENOMIC DNA]</scope>
    <source>
        <strain evidence="4">SpSt-402</strain>
    </source>
</reference>
<dbReference type="EMBL" id="DSRD01000393">
    <property type="protein sequence ID" value="HGW93828.1"/>
    <property type="molecule type" value="Genomic_DNA"/>
</dbReference>
<keyword evidence="2" id="KW-0143">Chaperone</keyword>
<dbReference type="GO" id="GO:0005737">
    <property type="term" value="C:cytoplasm"/>
    <property type="evidence" value="ECO:0007669"/>
    <property type="project" value="TreeGrafter"/>
</dbReference>
<evidence type="ECO:0000313" key="4">
    <source>
        <dbReference type="EMBL" id="HGW93828.1"/>
    </source>
</evidence>
<name>A0A832M248_9CYAN</name>
<dbReference type="Gene3D" id="3.30.1220.10">
    <property type="entry name" value="CobW-like, C-terminal domain"/>
    <property type="match status" value="1"/>
</dbReference>
<evidence type="ECO:0000256" key="1">
    <source>
        <dbReference type="ARBA" id="ARBA00022741"/>
    </source>
</evidence>
<dbReference type="PANTHER" id="PTHR13748:SF62">
    <property type="entry name" value="COBW DOMAIN-CONTAINING PROTEIN"/>
    <property type="match status" value="1"/>
</dbReference>
<accession>A0A832M248</accession>
<dbReference type="InterPro" id="IPR011629">
    <property type="entry name" value="CobW-like_C"/>
</dbReference>
<dbReference type="SUPFAM" id="SSF52540">
    <property type="entry name" value="P-loop containing nucleoside triphosphate hydrolases"/>
    <property type="match status" value="1"/>
</dbReference>
<dbReference type="SUPFAM" id="SSF90002">
    <property type="entry name" value="Hypothetical protein YjiA, C-terminal domain"/>
    <property type="match status" value="1"/>
</dbReference>
<dbReference type="InterPro" id="IPR036627">
    <property type="entry name" value="CobW-likC_sf"/>
</dbReference>
<dbReference type="Pfam" id="PF07683">
    <property type="entry name" value="CobW_C"/>
    <property type="match status" value="1"/>
</dbReference>
<dbReference type="InterPro" id="IPR027417">
    <property type="entry name" value="P-loop_NTPase"/>
</dbReference>
<organism evidence="4">
    <name type="scientific">Oscillatoriales cyanobacterium SpSt-402</name>
    <dbReference type="NCBI Taxonomy" id="2282168"/>
    <lineage>
        <taxon>Bacteria</taxon>
        <taxon>Bacillati</taxon>
        <taxon>Cyanobacteriota</taxon>
        <taxon>Cyanophyceae</taxon>
        <taxon>Oscillatoriophycideae</taxon>
        <taxon>Oscillatoriales</taxon>
    </lineage>
</organism>
<protein>
    <recommendedName>
        <fullName evidence="3">CobW C-terminal domain-containing protein</fullName>
    </recommendedName>
</protein>